<reference evidence="2 3" key="1">
    <citation type="submission" date="2020-08" db="EMBL/GenBank/DDBJ databases">
        <title>Genomic Encyclopedia of Type Strains, Phase IV (KMG-IV): sequencing the most valuable type-strain genomes for metagenomic binning, comparative biology and taxonomic classification.</title>
        <authorList>
            <person name="Goeker M."/>
        </authorList>
    </citation>
    <scope>NUCLEOTIDE SEQUENCE [LARGE SCALE GENOMIC DNA]</scope>
    <source>
        <strain evidence="2 3">DSM 26189</strain>
    </source>
</reference>
<evidence type="ECO:0000313" key="2">
    <source>
        <dbReference type="EMBL" id="MBB3926385.1"/>
    </source>
</evidence>
<evidence type="ECO:0000259" key="1">
    <source>
        <dbReference type="Pfam" id="PF19858"/>
    </source>
</evidence>
<dbReference type="AlphaFoldDB" id="A0A7W6FQ02"/>
<organism evidence="2 3">
    <name type="scientific">Sphingobium jiangsuense</name>
    <dbReference type="NCBI Taxonomy" id="870476"/>
    <lineage>
        <taxon>Bacteria</taxon>
        <taxon>Pseudomonadati</taxon>
        <taxon>Pseudomonadota</taxon>
        <taxon>Alphaproteobacteria</taxon>
        <taxon>Sphingomonadales</taxon>
        <taxon>Sphingomonadaceae</taxon>
        <taxon>Sphingobium</taxon>
    </lineage>
</organism>
<accession>A0A7W6FQ02</accession>
<feature type="domain" description="4-carboxy-2-hydroxymuconate-6-semialdehyde dehydrogenase-like C-terminal" evidence="1">
    <location>
        <begin position="21"/>
        <end position="46"/>
    </location>
</feature>
<dbReference type="InterPro" id="IPR045560">
    <property type="entry name" value="LigC_C"/>
</dbReference>
<proteinExistence type="predicted"/>
<keyword evidence="3" id="KW-1185">Reference proteome</keyword>
<dbReference type="EMBL" id="JACIDT010000006">
    <property type="protein sequence ID" value="MBB3926385.1"/>
    <property type="molecule type" value="Genomic_DNA"/>
</dbReference>
<name>A0A7W6FQ02_9SPHN</name>
<gene>
    <name evidence="2" type="ORF">GGR43_002102</name>
</gene>
<evidence type="ECO:0000313" key="3">
    <source>
        <dbReference type="Proteomes" id="UP000571950"/>
    </source>
</evidence>
<comment type="caution">
    <text evidence="2">The sequence shown here is derived from an EMBL/GenBank/DDBJ whole genome shotgun (WGS) entry which is preliminary data.</text>
</comment>
<dbReference type="Pfam" id="PF19858">
    <property type="entry name" value="OxRdtase_C"/>
    <property type="match status" value="1"/>
</dbReference>
<sequence>MSCRPCCIVSAPLPRPVRAALTTYFFHRKNINAKGEPQSWTDDLLNGKEEAIDVSRVAVSMNGIELQNREFVAAIRESREPNASVAQVLSCYRVPDVLEKQLDATRDPSHLDLQP</sequence>
<protein>
    <recommendedName>
        <fullName evidence="1">4-carboxy-2-hydroxymuconate-6-semialdehyde dehydrogenase-like C-terminal domain-containing protein</fullName>
    </recommendedName>
</protein>
<dbReference type="Proteomes" id="UP000571950">
    <property type="component" value="Unassembled WGS sequence"/>
</dbReference>